<keyword evidence="4" id="KW-0175">Coiled coil</keyword>
<name>A0A9N6WPW3_9CRUS</name>
<proteinExistence type="predicted"/>
<keyword evidence="10" id="KW-0479">Metal-binding</keyword>
<dbReference type="Gene3D" id="1.25.10.10">
    <property type="entry name" value="Leucine-rich Repeat Variant"/>
    <property type="match status" value="1"/>
</dbReference>
<keyword evidence="5" id="KW-0539">Nucleus</keyword>
<dbReference type="InterPro" id="IPR013180">
    <property type="entry name" value="CTNNBL1_N"/>
</dbReference>
<feature type="domain" description="Beta-catenin-like protein 1 N-terminal" evidence="11">
    <location>
        <begin position="1"/>
        <end position="217"/>
    </location>
</feature>
<dbReference type="SUPFAM" id="SSF158745">
    <property type="entry name" value="LanC-like"/>
    <property type="match status" value="1"/>
</dbReference>
<dbReference type="GO" id="GO:0010467">
    <property type="term" value="P:gene expression"/>
    <property type="evidence" value="ECO:0007669"/>
    <property type="project" value="UniProtKB-ARBA"/>
</dbReference>
<evidence type="ECO:0000259" key="11">
    <source>
        <dbReference type="Pfam" id="PF08216"/>
    </source>
</evidence>
<evidence type="ECO:0000256" key="2">
    <source>
        <dbReference type="ARBA" id="ARBA00022553"/>
    </source>
</evidence>
<evidence type="ECO:0000256" key="10">
    <source>
        <dbReference type="PIRSR" id="PIRSR607822-1"/>
    </source>
</evidence>
<dbReference type="SMART" id="SM01260">
    <property type="entry name" value="LANC_like"/>
    <property type="match status" value="1"/>
</dbReference>
<evidence type="ECO:0000313" key="12">
    <source>
        <dbReference type="EMBL" id="CAG4642413.1"/>
    </source>
</evidence>
<comment type="subunit">
    <text evidence="7">Component of the PRP19-CDC5L splicing complex composed of a core complex comprising a homotetramer of PRPF19, CDC5L, PLRG1 and BCAS2, and at least three less stably associated proteins CTNNBL1, CWC15 and HSPA8. Interacts directly with CWC15 and CDC5L in the complex. Interacts with AICDA; the interaction is important for the antibody diversification activity of AICDA. Interacts with PRPF31 (via its NLS). Interacts (via its N-terminal NLS) with KPNA1 and KPNA2.</text>
</comment>
<keyword evidence="3" id="KW-0677">Repeat</keyword>
<evidence type="ECO:0000256" key="1">
    <source>
        <dbReference type="ARBA" id="ARBA00004123"/>
    </source>
</evidence>
<keyword evidence="2" id="KW-0597">Phosphoprotein</keyword>
<dbReference type="FunFam" id="1.25.10.10:FF:001136">
    <property type="entry name" value="Beta-catenin-like protein 1"/>
    <property type="match status" value="1"/>
</dbReference>
<evidence type="ECO:0000256" key="4">
    <source>
        <dbReference type="ARBA" id="ARBA00023054"/>
    </source>
</evidence>
<dbReference type="InterPro" id="IPR020464">
    <property type="entry name" value="LanC-like_prot_euk"/>
</dbReference>
<keyword evidence="10" id="KW-0862">Zinc</keyword>
<evidence type="ECO:0000256" key="8">
    <source>
        <dbReference type="ARBA" id="ARBA00070106"/>
    </source>
</evidence>
<sequence>MMENLFDCVCSSLIHPPNRDKFLKGEGLQLMNLMLREKKMSRNGALKVLDHSLGGVEGKENCAKFIDILGLRTIFPLFMKTPKKQKRKGMSAEEYEEHVVSVISSLLKWCRGSQRSRLLIKFTENDHEKVDRLMELHFKYFDKVRSIDEQIRREADDDDDDEEIYMKRLEGGLFTLQWIDYIMLEVCATGTASIKQRVLHILNLRKASVKSIREIMRDQDTLDKCIKPSLDYLLQVRFPGGNFPSSLENDRDRLVQWCHGAPGFIHCLVEASKVFQSDVYLDAAKKCADVIWERGVLTKGFGLCHGIAGNAYGFLYLYQHTGDVTYLDRTIKFALIIIDAPPHEFRTADHPSSLYEGLAGVIHFLFSLLQPEKARFPGYQLDPLPSV</sequence>
<dbReference type="InterPro" id="IPR039678">
    <property type="entry name" value="CTNNBL1"/>
</dbReference>
<organism evidence="12">
    <name type="scientific">Evadne anonyx</name>
    <dbReference type="NCBI Taxonomy" id="141404"/>
    <lineage>
        <taxon>Eukaryota</taxon>
        <taxon>Metazoa</taxon>
        <taxon>Ecdysozoa</taxon>
        <taxon>Arthropoda</taxon>
        <taxon>Crustacea</taxon>
        <taxon>Branchiopoda</taxon>
        <taxon>Diplostraca</taxon>
        <taxon>Cladocera</taxon>
        <taxon>Onychopoda</taxon>
        <taxon>Podonidae</taxon>
        <taxon>Evadne</taxon>
    </lineage>
</organism>
<dbReference type="PANTHER" id="PTHR14978:SF0">
    <property type="entry name" value="BETA-CATENIN-LIKE PROTEIN 1"/>
    <property type="match status" value="1"/>
</dbReference>
<gene>
    <name evidence="12" type="primary">EOG090X03ST</name>
</gene>
<dbReference type="GO" id="GO:0031179">
    <property type="term" value="P:peptide modification"/>
    <property type="evidence" value="ECO:0007669"/>
    <property type="project" value="InterPro"/>
</dbReference>
<dbReference type="GO" id="GO:0046872">
    <property type="term" value="F:metal ion binding"/>
    <property type="evidence" value="ECO:0007669"/>
    <property type="project" value="UniProtKB-KW"/>
</dbReference>
<dbReference type="InterPro" id="IPR011989">
    <property type="entry name" value="ARM-like"/>
</dbReference>
<evidence type="ECO:0000256" key="3">
    <source>
        <dbReference type="ARBA" id="ARBA00022737"/>
    </source>
</evidence>
<feature type="binding site" evidence="10">
    <location>
        <position position="305"/>
    </location>
    <ligand>
        <name>Zn(2+)</name>
        <dbReference type="ChEBI" id="CHEBI:29105"/>
    </ligand>
</feature>
<protein>
    <recommendedName>
        <fullName evidence="8">Beta-catenin-like protein 1</fullName>
    </recommendedName>
    <alternativeName>
        <fullName evidence="9">Nuclear-associated protein</fullName>
    </alternativeName>
</protein>
<comment type="subcellular location">
    <subcellularLocation>
        <location evidence="1">Nucleus</location>
    </subcellularLocation>
</comment>
<dbReference type="GO" id="GO:0005681">
    <property type="term" value="C:spliceosomal complex"/>
    <property type="evidence" value="ECO:0007669"/>
    <property type="project" value="TreeGrafter"/>
</dbReference>
<accession>A0A9N6WPW3</accession>
<evidence type="ECO:0000256" key="6">
    <source>
        <dbReference type="ARBA" id="ARBA00058456"/>
    </source>
</evidence>
<dbReference type="CDD" id="cd04794">
    <property type="entry name" value="euk_LANCL"/>
    <property type="match status" value="1"/>
</dbReference>
<evidence type="ECO:0000256" key="7">
    <source>
        <dbReference type="ARBA" id="ARBA00061776"/>
    </source>
</evidence>
<dbReference type="Pfam" id="PF08216">
    <property type="entry name" value="CTNNBL"/>
    <property type="match status" value="1"/>
</dbReference>
<dbReference type="Pfam" id="PF05147">
    <property type="entry name" value="LANC_like"/>
    <property type="match status" value="1"/>
</dbReference>
<evidence type="ECO:0000256" key="9">
    <source>
        <dbReference type="ARBA" id="ARBA00083862"/>
    </source>
</evidence>
<dbReference type="EMBL" id="OC985758">
    <property type="protein sequence ID" value="CAG4642413.1"/>
    <property type="molecule type" value="Genomic_DNA"/>
</dbReference>
<feature type="binding site" evidence="10">
    <location>
        <position position="304"/>
    </location>
    <ligand>
        <name>Zn(2+)</name>
        <dbReference type="ChEBI" id="CHEBI:29105"/>
    </ligand>
</feature>
<dbReference type="PRINTS" id="PR01950">
    <property type="entry name" value="LANCSUPER"/>
</dbReference>
<dbReference type="InterPro" id="IPR007822">
    <property type="entry name" value="LANC-like"/>
</dbReference>
<reference evidence="12" key="1">
    <citation type="submission" date="2021-04" db="EMBL/GenBank/DDBJ databases">
        <authorList>
            <person name="Cornetti L."/>
        </authorList>
    </citation>
    <scope>NUCLEOTIDE SEQUENCE</scope>
</reference>
<feature type="binding site" evidence="10">
    <location>
        <position position="258"/>
    </location>
    <ligand>
        <name>Zn(2+)</name>
        <dbReference type="ChEBI" id="CHEBI:29105"/>
    </ligand>
</feature>
<comment type="function">
    <text evidence="6">Component of the PRP19-CDC5L complex that forms an integral part of the spliceosome and is required for activating pre-mRNA splicing. Participates in AID/AICDA-mediated somatic hypermutation (SHM) and class-switch recombination (CSR), 2 processes resulting in the production of high-affinity, mutated isotype-switched antibodies.</text>
</comment>
<dbReference type="PRINTS" id="PR01951">
    <property type="entry name" value="LANCEUKARYTE"/>
</dbReference>
<dbReference type="PANTHER" id="PTHR14978">
    <property type="entry name" value="BETA-CATENIN-LIKE PROTEIN 1 NUCLEAR ASSOCIATED PROTEIN"/>
    <property type="match status" value="1"/>
</dbReference>
<evidence type="ECO:0000256" key="5">
    <source>
        <dbReference type="ARBA" id="ARBA00023242"/>
    </source>
</evidence>
<dbReference type="AlphaFoldDB" id="A0A9N6WPW3"/>